<dbReference type="Pfam" id="PF08241">
    <property type="entry name" value="Methyltransf_11"/>
    <property type="match status" value="1"/>
</dbReference>
<evidence type="ECO:0000259" key="1">
    <source>
        <dbReference type="Pfam" id="PF08241"/>
    </source>
</evidence>
<dbReference type="PANTHER" id="PTHR43591">
    <property type="entry name" value="METHYLTRANSFERASE"/>
    <property type="match status" value="1"/>
</dbReference>
<dbReference type="GO" id="GO:0032259">
    <property type="term" value="P:methylation"/>
    <property type="evidence" value="ECO:0007669"/>
    <property type="project" value="UniProtKB-KW"/>
</dbReference>
<dbReference type="PANTHER" id="PTHR43591:SF110">
    <property type="entry name" value="RHODANESE DOMAIN-CONTAINING PROTEIN"/>
    <property type="match status" value="1"/>
</dbReference>
<dbReference type="SUPFAM" id="SSF53335">
    <property type="entry name" value="S-adenosyl-L-methionine-dependent methyltransferases"/>
    <property type="match status" value="1"/>
</dbReference>
<comment type="caution">
    <text evidence="2">The sequence shown here is derived from an EMBL/GenBank/DDBJ whole genome shotgun (WGS) entry which is preliminary data.</text>
</comment>
<feature type="domain" description="Methyltransferase type 11" evidence="1">
    <location>
        <begin position="42"/>
        <end position="137"/>
    </location>
</feature>
<reference evidence="2 3" key="1">
    <citation type="submission" date="2024-09" db="EMBL/GenBank/DDBJ databases">
        <authorList>
            <person name="Sun Q."/>
            <person name="Mori K."/>
        </authorList>
    </citation>
    <scope>NUCLEOTIDE SEQUENCE [LARGE SCALE GENOMIC DNA]</scope>
    <source>
        <strain evidence="2 3">NCAIM B.02301</strain>
    </source>
</reference>
<dbReference type="Gene3D" id="3.40.50.150">
    <property type="entry name" value="Vaccinia Virus protein VP39"/>
    <property type="match status" value="1"/>
</dbReference>
<organism evidence="2 3">
    <name type="scientific">Halalkalibacter alkalisediminis</name>
    <dbReference type="NCBI Taxonomy" id="935616"/>
    <lineage>
        <taxon>Bacteria</taxon>
        <taxon>Bacillati</taxon>
        <taxon>Bacillota</taxon>
        <taxon>Bacilli</taxon>
        <taxon>Bacillales</taxon>
        <taxon>Bacillaceae</taxon>
        <taxon>Halalkalibacter</taxon>
    </lineage>
</organism>
<proteinExistence type="predicted"/>
<keyword evidence="3" id="KW-1185">Reference proteome</keyword>
<dbReference type="EC" id="2.1.-.-" evidence="2"/>
<gene>
    <name evidence="2" type="ORF">ACFFH4_11900</name>
</gene>
<keyword evidence="2" id="KW-0808">Transferase</keyword>
<protein>
    <submittedName>
        <fullName evidence="2">Class I SAM-dependent methyltransferase</fullName>
        <ecNumber evidence="2">2.1.-.-</ecNumber>
    </submittedName>
</protein>
<keyword evidence="2" id="KW-0489">Methyltransferase</keyword>
<evidence type="ECO:0000313" key="3">
    <source>
        <dbReference type="Proteomes" id="UP001589833"/>
    </source>
</evidence>
<dbReference type="RefSeq" id="WP_273845581.1">
    <property type="nucleotide sequence ID" value="NZ_JAQQWT010000014.1"/>
</dbReference>
<sequence>MDNLSYIDFLAEFSIQSAHPGGKAATEAIFKKEEISQKTKILDVGCGTGETASFLAHSFHCEVVAIDPHPTMLKKARERFRNDSVCIQLVEGSVEHLPFESETFDHIIIESVLTFVNVEKSLKECKRVLKEGGTLILNEMTLLEPLSDEDIERLKVFYQFSECNEEHVWKEHLFKAGFKQIEKLPIYVQDLIEVNELELSVDMNPQLFDILDEHERLLDKFKGKMGNSIFHCKK</sequence>
<name>A0ABV6NG91_9BACI</name>
<accession>A0ABV6NG91</accession>
<dbReference type="InterPro" id="IPR029063">
    <property type="entry name" value="SAM-dependent_MTases_sf"/>
</dbReference>
<dbReference type="CDD" id="cd02440">
    <property type="entry name" value="AdoMet_MTases"/>
    <property type="match status" value="1"/>
</dbReference>
<dbReference type="Proteomes" id="UP001589833">
    <property type="component" value="Unassembled WGS sequence"/>
</dbReference>
<dbReference type="GO" id="GO:0008168">
    <property type="term" value="F:methyltransferase activity"/>
    <property type="evidence" value="ECO:0007669"/>
    <property type="project" value="UniProtKB-KW"/>
</dbReference>
<dbReference type="InterPro" id="IPR013216">
    <property type="entry name" value="Methyltransf_11"/>
</dbReference>
<evidence type="ECO:0000313" key="2">
    <source>
        <dbReference type="EMBL" id="MFC0559751.1"/>
    </source>
</evidence>
<dbReference type="EMBL" id="JBHLTR010000016">
    <property type="protein sequence ID" value="MFC0559751.1"/>
    <property type="molecule type" value="Genomic_DNA"/>
</dbReference>